<feature type="transmembrane region" description="Helical" evidence="1">
    <location>
        <begin position="183"/>
        <end position="203"/>
    </location>
</feature>
<feature type="transmembrane region" description="Helical" evidence="1">
    <location>
        <begin position="111"/>
        <end position="129"/>
    </location>
</feature>
<dbReference type="SUPFAM" id="SSF103473">
    <property type="entry name" value="MFS general substrate transporter"/>
    <property type="match status" value="2"/>
</dbReference>
<feature type="transmembrane region" description="Helical" evidence="1">
    <location>
        <begin position="287"/>
        <end position="308"/>
    </location>
</feature>
<dbReference type="Proteomes" id="UP000177159">
    <property type="component" value="Unassembled WGS sequence"/>
</dbReference>
<dbReference type="EMBL" id="MFZM01000001">
    <property type="protein sequence ID" value="OGK24811.1"/>
    <property type="molecule type" value="Genomic_DNA"/>
</dbReference>
<feature type="transmembrane region" description="Helical" evidence="1">
    <location>
        <begin position="150"/>
        <end position="171"/>
    </location>
</feature>
<feature type="transmembrane region" description="Helical" evidence="1">
    <location>
        <begin position="389"/>
        <end position="407"/>
    </location>
</feature>
<evidence type="ECO:0000313" key="3">
    <source>
        <dbReference type="Proteomes" id="UP000177159"/>
    </source>
</evidence>
<keyword evidence="1" id="KW-0812">Transmembrane</keyword>
<gene>
    <name evidence="2" type="ORF">A3C24_00745</name>
</gene>
<feature type="transmembrane region" description="Helical" evidence="1">
    <location>
        <begin position="232"/>
        <end position="252"/>
    </location>
</feature>
<dbReference type="InterPro" id="IPR036259">
    <property type="entry name" value="MFS_trans_sf"/>
</dbReference>
<evidence type="ECO:0000256" key="1">
    <source>
        <dbReference type="SAM" id="Phobius"/>
    </source>
</evidence>
<keyword evidence="1" id="KW-0472">Membrane</keyword>
<proteinExistence type="predicted"/>
<feature type="transmembrane region" description="Helical" evidence="1">
    <location>
        <begin position="54"/>
        <end position="75"/>
    </location>
</feature>
<name>A0A1F7H0U8_9BACT</name>
<feature type="transmembrane region" description="Helical" evidence="1">
    <location>
        <begin position="87"/>
        <end position="105"/>
    </location>
</feature>
<reference evidence="2 3" key="1">
    <citation type="journal article" date="2016" name="Nat. Commun.">
        <title>Thousands of microbial genomes shed light on interconnected biogeochemical processes in an aquifer system.</title>
        <authorList>
            <person name="Anantharaman K."/>
            <person name="Brown C.T."/>
            <person name="Hug L.A."/>
            <person name="Sharon I."/>
            <person name="Castelle C.J."/>
            <person name="Probst A.J."/>
            <person name="Thomas B.C."/>
            <person name="Singh A."/>
            <person name="Wilkins M.J."/>
            <person name="Karaoz U."/>
            <person name="Brodie E.L."/>
            <person name="Williams K.H."/>
            <person name="Hubbard S.S."/>
            <person name="Banfield J.F."/>
        </authorList>
    </citation>
    <scope>NUCLEOTIDE SEQUENCE [LARGE SCALE GENOMIC DNA]</scope>
</reference>
<dbReference type="Pfam" id="PF07690">
    <property type="entry name" value="MFS_1"/>
    <property type="match status" value="1"/>
</dbReference>
<evidence type="ECO:0000313" key="2">
    <source>
        <dbReference type="EMBL" id="OGK24811.1"/>
    </source>
</evidence>
<organism evidence="2 3">
    <name type="scientific">Candidatus Roizmanbacteria bacterium RIFCSPHIGHO2_02_FULL_37_24</name>
    <dbReference type="NCBI Taxonomy" id="1802037"/>
    <lineage>
        <taxon>Bacteria</taxon>
        <taxon>Candidatus Roizmaniibacteriota</taxon>
    </lineage>
</organism>
<keyword evidence="1" id="KW-1133">Transmembrane helix</keyword>
<feature type="transmembrane region" description="Helical" evidence="1">
    <location>
        <begin position="26"/>
        <end position="48"/>
    </location>
</feature>
<feature type="transmembrane region" description="Helical" evidence="1">
    <location>
        <begin position="357"/>
        <end position="377"/>
    </location>
</feature>
<feature type="transmembrane region" description="Helical" evidence="1">
    <location>
        <begin position="258"/>
        <end position="275"/>
    </location>
</feature>
<protein>
    <recommendedName>
        <fullName evidence="4">Major facilitator superfamily (MFS) profile domain-containing protein</fullName>
    </recommendedName>
</protein>
<evidence type="ECO:0008006" key="4">
    <source>
        <dbReference type="Google" id="ProtNLM"/>
    </source>
</evidence>
<dbReference type="AlphaFoldDB" id="A0A1F7H0U8"/>
<dbReference type="GO" id="GO:0022857">
    <property type="term" value="F:transmembrane transporter activity"/>
    <property type="evidence" value="ECO:0007669"/>
    <property type="project" value="InterPro"/>
</dbReference>
<dbReference type="Gene3D" id="1.20.1250.20">
    <property type="entry name" value="MFS general substrate transporter like domains"/>
    <property type="match status" value="1"/>
</dbReference>
<dbReference type="InterPro" id="IPR011701">
    <property type="entry name" value="MFS"/>
</dbReference>
<accession>A0A1F7H0U8</accession>
<comment type="caution">
    <text evidence="2">The sequence shown here is derived from an EMBL/GenBank/DDBJ whole genome shotgun (WGS) entry which is preliminary data.</text>
</comment>
<sequence>MNLLRKAITTEFSHFKSLPVHAQKLIVSYSLYKIAYPFLAIFINAFLYRQTGRFSTIALYSIGTFIGLPLGFYINGILLKKFTANKLFLMSSVAQGISIIPLIFLQKTTTPFVFFFGLLFGVFFGLWWSNRHYFSLNSMPDENRNYFEGVSSSISTLINIIIPALIGWFIVAGSYSQSYTPEQAYKILIIIATIILFFAGYHIRSVKIARDPIQLLLKNVTDRWKKVRAMGFFTGLKSGVFFYAPALVVLSLIGDEGALGFVLSLSAVLAALITYSIGRKSTTHHRLLITILGFIILTSGSVILNINFALWGALIFMILDTIADSMEQLAFLPIMYQSIEKDNTDNKGHNYARICDLEVFLNAGRVMGALLFIYIASLTSQMISLKVNLLIAAIFQLISIVFLYKLLNHPEKK</sequence>